<feature type="region of interest" description="Disordered" evidence="2">
    <location>
        <begin position="1"/>
        <end position="25"/>
    </location>
</feature>
<evidence type="ECO:0000256" key="2">
    <source>
        <dbReference type="SAM" id="MobiDB-lite"/>
    </source>
</evidence>
<reference evidence="3" key="1">
    <citation type="journal article" date="2011" name="PLoS Biol.">
        <title>Gene gain and loss during evolution of obligate parasitism in the white rust pathogen of Arabidopsis thaliana.</title>
        <authorList>
            <person name="Kemen E."/>
            <person name="Gardiner A."/>
            <person name="Schultz-Larsen T."/>
            <person name="Kemen A.C."/>
            <person name="Balmuth A.L."/>
            <person name="Robert-Seilaniantz A."/>
            <person name="Bailey K."/>
            <person name="Holub E."/>
            <person name="Studholme D.J."/>
            <person name="Maclean D."/>
            <person name="Jones J.D."/>
        </authorList>
    </citation>
    <scope>NUCLEOTIDE SEQUENCE</scope>
</reference>
<evidence type="ECO:0000313" key="3">
    <source>
        <dbReference type="EMBL" id="CCA20444.1"/>
    </source>
</evidence>
<accession>F0WGT0</accession>
<organism evidence="3">
    <name type="scientific">Albugo laibachii Nc14</name>
    <dbReference type="NCBI Taxonomy" id="890382"/>
    <lineage>
        <taxon>Eukaryota</taxon>
        <taxon>Sar</taxon>
        <taxon>Stramenopiles</taxon>
        <taxon>Oomycota</taxon>
        <taxon>Peronosporomycetes</taxon>
        <taxon>Albuginales</taxon>
        <taxon>Albuginaceae</taxon>
        <taxon>Albugo</taxon>
    </lineage>
</organism>
<sequence length="415" mass="48386">MSRNGARRTASITEAGSRNESDSDEKVASLGKADYFFFYNTPRNTFEGEESGTEVDGMDADELTEKAMASEVDRNGMEEENELLRAKTARQRSKLMSAKRRIELLEFALSKLSQPLEEVQAQKERKCLECTEQHAKIAELEEKVEELQLDYEETELARKNAMYKMKELRHQVAVNEEKAALRDGNESFSAGKGDPHEATDLNDLRHPEMVPASNLNRVHYVAGEASTTDGSDGRDSSIQKLEEVVVRLQVEMMRTRRMDSLRRLISIRHVIDQRSIYQALIQWKFQPTEHTQTSESGIHRIIRMLQCRYQRRLHHRFQLWRSNAKLVQAHREQRIASDNWNRKLGAERLANILWTKMTVSKVVRFHQWHAVIDTKASQEDMQPLKEEIRKLYEQLHTANSEAWDYKRQVLKQFLK</sequence>
<keyword evidence="1" id="KW-0175">Coiled coil</keyword>
<dbReference type="AlphaFoldDB" id="F0WGT0"/>
<reference evidence="3" key="2">
    <citation type="submission" date="2011-02" db="EMBL/GenBank/DDBJ databases">
        <authorList>
            <person name="MacLean D."/>
        </authorList>
    </citation>
    <scope>NUCLEOTIDE SEQUENCE</scope>
</reference>
<protein>
    <submittedName>
        <fullName evidence="3">AlNc14C94G5807 protein</fullName>
    </submittedName>
</protein>
<dbReference type="HOGENOM" id="CLU_662942_0_0_1"/>
<name>F0WGT0_9STRA</name>
<evidence type="ECO:0000256" key="1">
    <source>
        <dbReference type="SAM" id="Coils"/>
    </source>
</evidence>
<proteinExistence type="predicted"/>
<dbReference type="EMBL" id="FR824139">
    <property type="protein sequence ID" value="CCA20444.1"/>
    <property type="molecule type" value="Genomic_DNA"/>
</dbReference>
<gene>
    <name evidence="3" type="primary">AlNc14C94G5807</name>
    <name evidence="3" type="ORF">ALNC14_065870</name>
</gene>
<feature type="coiled-coil region" evidence="1">
    <location>
        <begin position="130"/>
        <end position="171"/>
    </location>
</feature>